<name>A0A6A4HE15_9AGAR</name>
<keyword evidence="2" id="KW-1185">Reference proteome</keyword>
<gene>
    <name evidence="1" type="ORF">BT96DRAFT_766638</name>
</gene>
<reference evidence="1" key="1">
    <citation type="journal article" date="2019" name="Environ. Microbiol.">
        <title>Fungal ecological strategies reflected in gene transcription - a case study of two litter decomposers.</title>
        <authorList>
            <person name="Barbi F."/>
            <person name="Kohler A."/>
            <person name="Barry K."/>
            <person name="Baskaran P."/>
            <person name="Daum C."/>
            <person name="Fauchery L."/>
            <person name="Ihrmark K."/>
            <person name="Kuo A."/>
            <person name="LaButti K."/>
            <person name="Lipzen A."/>
            <person name="Morin E."/>
            <person name="Grigoriev I.V."/>
            <person name="Henrissat B."/>
            <person name="Lindahl B."/>
            <person name="Martin F."/>
        </authorList>
    </citation>
    <scope>NUCLEOTIDE SEQUENCE</scope>
    <source>
        <strain evidence="1">JB14</strain>
    </source>
</reference>
<protein>
    <submittedName>
        <fullName evidence="1">Uncharacterized protein</fullName>
    </submittedName>
</protein>
<feature type="non-terminal residue" evidence="1">
    <location>
        <position position="94"/>
    </location>
</feature>
<dbReference type="Proteomes" id="UP000799118">
    <property type="component" value="Unassembled WGS sequence"/>
</dbReference>
<dbReference type="EMBL" id="ML769523">
    <property type="protein sequence ID" value="KAE9395898.1"/>
    <property type="molecule type" value="Genomic_DNA"/>
</dbReference>
<sequence length="94" mass="10780">SSVSESTGYAPFELTYGYLLSMLFKIEHMDNTLPGIRAFGIQAMQSYFDAHDAIIEVRFFPLFLMVFQTYQANKKRDPEPKIDKGSLVYLSTKN</sequence>
<proteinExistence type="predicted"/>
<feature type="non-terminal residue" evidence="1">
    <location>
        <position position="1"/>
    </location>
</feature>
<dbReference type="OrthoDB" id="3227343at2759"/>
<evidence type="ECO:0000313" key="1">
    <source>
        <dbReference type="EMBL" id="KAE9395898.1"/>
    </source>
</evidence>
<dbReference type="AlphaFoldDB" id="A0A6A4HE15"/>
<accession>A0A6A4HE15</accession>
<evidence type="ECO:0000313" key="2">
    <source>
        <dbReference type="Proteomes" id="UP000799118"/>
    </source>
</evidence>
<organism evidence="1 2">
    <name type="scientific">Gymnopus androsaceus JB14</name>
    <dbReference type="NCBI Taxonomy" id="1447944"/>
    <lineage>
        <taxon>Eukaryota</taxon>
        <taxon>Fungi</taxon>
        <taxon>Dikarya</taxon>
        <taxon>Basidiomycota</taxon>
        <taxon>Agaricomycotina</taxon>
        <taxon>Agaricomycetes</taxon>
        <taxon>Agaricomycetidae</taxon>
        <taxon>Agaricales</taxon>
        <taxon>Marasmiineae</taxon>
        <taxon>Omphalotaceae</taxon>
        <taxon>Gymnopus</taxon>
    </lineage>
</organism>